<dbReference type="AlphaFoldDB" id="A0A6A6GHG8"/>
<sequence length="150" mass="17336">MQAIAQSTHVVQTAIQLVNLRRRGCSGHHAQSGNTDRLQLSHMRRHLQTSRPKSGTCKNQYSFRSLHQTCVPRGCHTHSSARQTRPLHVMTQAWTSCDRTLERCTRQKRRGRAREGGASKSNMYCIMHARHIATRVRESRGMRVMRECFR</sequence>
<proteinExistence type="predicted"/>
<dbReference type="OrthoDB" id="10474476at2759"/>
<protein>
    <submittedName>
        <fullName evidence="1">Uncharacterized protein</fullName>
    </submittedName>
</protein>
<organism evidence="1 2">
    <name type="scientific">Elsinoe ampelina</name>
    <dbReference type="NCBI Taxonomy" id="302913"/>
    <lineage>
        <taxon>Eukaryota</taxon>
        <taxon>Fungi</taxon>
        <taxon>Dikarya</taxon>
        <taxon>Ascomycota</taxon>
        <taxon>Pezizomycotina</taxon>
        <taxon>Dothideomycetes</taxon>
        <taxon>Dothideomycetidae</taxon>
        <taxon>Myriangiales</taxon>
        <taxon>Elsinoaceae</taxon>
        <taxon>Elsinoe</taxon>
    </lineage>
</organism>
<name>A0A6A6GHG8_9PEZI</name>
<gene>
    <name evidence="1" type="ORF">BDZ85DRAFT_85790</name>
</gene>
<evidence type="ECO:0000313" key="1">
    <source>
        <dbReference type="EMBL" id="KAF2224913.1"/>
    </source>
</evidence>
<reference evidence="2" key="1">
    <citation type="journal article" date="2020" name="Stud. Mycol.">
        <title>101 Dothideomycetes genomes: A test case for predicting lifestyles and emergence of pathogens.</title>
        <authorList>
            <person name="Haridas S."/>
            <person name="Albert R."/>
            <person name="Binder M."/>
            <person name="Bloem J."/>
            <person name="LaButti K."/>
            <person name="Salamov A."/>
            <person name="Andreopoulos B."/>
            <person name="Baker S."/>
            <person name="Barry K."/>
            <person name="Bills G."/>
            <person name="Bluhm B."/>
            <person name="Cannon C."/>
            <person name="Castanera R."/>
            <person name="Culley D."/>
            <person name="Daum C."/>
            <person name="Ezra D."/>
            <person name="Gonzalez J."/>
            <person name="Henrissat B."/>
            <person name="Kuo A."/>
            <person name="Liang C."/>
            <person name="Lipzen A."/>
            <person name="Lutzoni F."/>
            <person name="Magnuson J."/>
            <person name="Mondo S."/>
            <person name="Nolan M."/>
            <person name="Ohm R."/>
            <person name="Pangilinan J."/>
            <person name="Park H.-J."/>
            <person name="Ramirez L."/>
            <person name="Alfaro M."/>
            <person name="Sun H."/>
            <person name="Tritt A."/>
            <person name="Yoshinaga Y."/>
            <person name="Zwiers L.-H."/>
            <person name="Turgeon B."/>
            <person name="Goodwin S."/>
            <person name="Spatafora J."/>
            <person name="Crous P."/>
            <person name="Grigoriev I."/>
        </authorList>
    </citation>
    <scope>NUCLEOTIDE SEQUENCE [LARGE SCALE GENOMIC DNA]</scope>
    <source>
        <strain evidence="2">CECT 20119</strain>
    </source>
</reference>
<keyword evidence="2" id="KW-1185">Reference proteome</keyword>
<dbReference type="Proteomes" id="UP000799538">
    <property type="component" value="Unassembled WGS sequence"/>
</dbReference>
<dbReference type="EMBL" id="ML992504">
    <property type="protein sequence ID" value="KAF2224913.1"/>
    <property type="molecule type" value="Genomic_DNA"/>
</dbReference>
<evidence type="ECO:0000313" key="2">
    <source>
        <dbReference type="Proteomes" id="UP000799538"/>
    </source>
</evidence>
<accession>A0A6A6GHG8</accession>